<keyword evidence="1" id="KW-1133">Transmembrane helix</keyword>
<dbReference type="EMBL" id="FOGL01000001">
    <property type="protein sequence ID" value="SER16329.1"/>
    <property type="molecule type" value="Genomic_DNA"/>
</dbReference>
<evidence type="ECO:0000313" key="3">
    <source>
        <dbReference type="Proteomes" id="UP000199687"/>
    </source>
</evidence>
<feature type="transmembrane region" description="Helical" evidence="1">
    <location>
        <begin position="64"/>
        <end position="87"/>
    </location>
</feature>
<dbReference type="OrthoDB" id="2691442at2"/>
<gene>
    <name evidence="2" type="ORF">SAMN04487944_101459</name>
</gene>
<feature type="transmembrane region" description="Helical" evidence="1">
    <location>
        <begin position="94"/>
        <end position="112"/>
    </location>
</feature>
<proteinExistence type="predicted"/>
<keyword evidence="3" id="KW-1185">Reference proteome</keyword>
<dbReference type="RefSeq" id="WP_089738546.1">
    <property type="nucleotide sequence ID" value="NZ_FOGL01000001.1"/>
</dbReference>
<organism evidence="2 3">
    <name type="scientific">Gracilibacillus ureilyticus</name>
    <dbReference type="NCBI Taxonomy" id="531814"/>
    <lineage>
        <taxon>Bacteria</taxon>
        <taxon>Bacillati</taxon>
        <taxon>Bacillota</taxon>
        <taxon>Bacilli</taxon>
        <taxon>Bacillales</taxon>
        <taxon>Bacillaceae</taxon>
        <taxon>Gracilibacillus</taxon>
    </lineage>
</organism>
<accession>A0A1H9LYD8</accession>
<protein>
    <submittedName>
        <fullName evidence="2">Conserved membrane protein YqhR</fullName>
    </submittedName>
</protein>
<evidence type="ECO:0000256" key="1">
    <source>
        <dbReference type="SAM" id="Phobius"/>
    </source>
</evidence>
<dbReference type="Pfam" id="PF11085">
    <property type="entry name" value="YqhR"/>
    <property type="match status" value="1"/>
</dbReference>
<keyword evidence="1" id="KW-0472">Membrane</keyword>
<dbReference type="AlphaFoldDB" id="A0A1H9LYD8"/>
<feature type="transmembrane region" description="Helical" evidence="1">
    <location>
        <begin position="132"/>
        <end position="153"/>
    </location>
</feature>
<dbReference type="Proteomes" id="UP000199687">
    <property type="component" value="Unassembled WGS sequence"/>
</dbReference>
<dbReference type="InterPro" id="IPR024563">
    <property type="entry name" value="YqhR"/>
</dbReference>
<reference evidence="2 3" key="1">
    <citation type="submission" date="2016-10" db="EMBL/GenBank/DDBJ databases">
        <authorList>
            <person name="de Groot N.N."/>
        </authorList>
    </citation>
    <scope>NUCLEOTIDE SEQUENCE [LARGE SCALE GENOMIC DNA]</scope>
    <source>
        <strain evidence="2 3">CGMCC 1.7727</strain>
    </source>
</reference>
<keyword evidence="1" id="KW-0812">Transmembrane</keyword>
<sequence length="163" mass="18738">MRYRRKNKGPIGQVMIPKVISIGFFGGLIWSLVASITAYFNFTAVSPKTFVLRSWLQTSWTDQWLGQLISILVLSLLSILLALLYYITLKKVQGIWVGVIIGFVLWFLIFWLFEPIFPNIPVFYMLDSDTIVTTICLLIIYSVFISYSISFAYDQQLKDDNTG</sequence>
<evidence type="ECO:0000313" key="2">
    <source>
        <dbReference type="EMBL" id="SER16329.1"/>
    </source>
</evidence>
<feature type="transmembrane region" description="Helical" evidence="1">
    <location>
        <begin position="20"/>
        <end position="44"/>
    </location>
</feature>
<name>A0A1H9LYD8_9BACI</name>
<dbReference type="STRING" id="531814.SAMN04487944_101459"/>